<dbReference type="AlphaFoldDB" id="A0A6J6XDG2"/>
<sequence>MRMHSRSIMFDTKTKLNVKNPISAMSSLRLRSGTLSRPVLSSSGGFHVISPTDWKL</sequence>
<name>A0A6J6XDG2_9ZZZZ</name>
<proteinExistence type="predicted"/>
<accession>A0A6J6XDG2</accession>
<gene>
    <name evidence="1" type="ORF">UFOPK3001_00366</name>
</gene>
<organism evidence="1">
    <name type="scientific">freshwater metagenome</name>
    <dbReference type="NCBI Taxonomy" id="449393"/>
    <lineage>
        <taxon>unclassified sequences</taxon>
        <taxon>metagenomes</taxon>
        <taxon>ecological metagenomes</taxon>
    </lineage>
</organism>
<reference evidence="1" key="1">
    <citation type="submission" date="2020-05" db="EMBL/GenBank/DDBJ databases">
        <authorList>
            <person name="Chiriac C."/>
            <person name="Salcher M."/>
            <person name="Ghai R."/>
            <person name="Kavagutti S V."/>
        </authorList>
    </citation>
    <scope>NUCLEOTIDE SEQUENCE</scope>
</reference>
<protein>
    <submittedName>
        <fullName evidence="1">Unannotated protein</fullName>
    </submittedName>
</protein>
<dbReference type="EMBL" id="CAFAAJ010000016">
    <property type="protein sequence ID" value="CAB4792077.1"/>
    <property type="molecule type" value="Genomic_DNA"/>
</dbReference>
<evidence type="ECO:0000313" key="1">
    <source>
        <dbReference type="EMBL" id="CAB4792077.1"/>
    </source>
</evidence>